<dbReference type="PROSITE" id="PS51186">
    <property type="entry name" value="GNAT"/>
    <property type="match status" value="1"/>
</dbReference>
<reference evidence="2" key="1">
    <citation type="submission" date="2022-10" db="EMBL/GenBank/DDBJ databases">
        <title>The complete genomes of actinobacterial strains from the NBC collection.</title>
        <authorList>
            <person name="Joergensen T.S."/>
            <person name="Alvarez Arevalo M."/>
            <person name="Sterndorff E.B."/>
            <person name="Faurdal D."/>
            <person name="Vuksanovic O."/>
            <person name="Mourched A.-S."/>
            <person name="Charusanti P."/>
            <person name="Shaw S."/>
            <person name="Blin K."/>
            <person name="Weber T."/>
        </authorList>
    </citation>
    <scope>NUCLEOTIDE SEQUENCE</scope>
    <source>
        <strain evidence="2">NBC_00283</strain>
    </source>
</reference>
<keyword evidence="3" id="KW-1185">Reference proteome</keyword>
<dbReference type="Pfam" id="PF00583">
    <property type="entry name" value="Acetyltransf_1"/>
    <property type="match status" value="1"/>
</dbReference>
<dbReference type="InterPro" id="IPR016181">
    <property type="entry name" value="Acyl_CoA_acyltransferase"/>
</dbReference>
<evidence type="ECO:0000259" key="1">
    <source>
        <dbReference type="PROSITE" id="PS51186"/>
    </source>
</evidence>
<evidence type="ECO:0000313" key="2">
    <source>
        <dbReference type="EMBL" id="WUO46075.1"/>
    </source>
</evidence>
<dbReference type="RefSeq" id="WP_328775727.1">
    <property type="nucleotide sequence ID" value="NZ_CP108057.1"/>
</dbReference>
<dbReference type="InterPro" id="IPR000182">
    <property type="entry name" value="GNAT_dom"/>
</dbReference>
<dbReference type="EC" id="2.3.1.-" evidence="2"/>
<sequence length="281" mass="29078">MTWTFTSDLASYQAAAGPAVAAEPVTNTLLLSVADALARRGPQAFGPGPAPFFGWWTGADGSVAGGVVCTPPFPLTLGALPPEAVRALGAALGTEPLLSGVGAVNARRPEAELLAGAWGRPWETAEETRLYRLDGLLAPDPAPQGRARRAVPADLPLLLEWTVAFKREAGVRGAASEAALRDRLSYGGLLLWEHAGEPVSLAGFTRPIGSASRVGPVYTSPGRRGRGFAAGVTYAVSGAARAAGAREVLLFTDLANPTSNGVYRRLGYAPVEDRVEVVAVG</sequence>
<keyword evidence="2" id="KW-0012">Acyltransferase</keyword>
<proteinExistence type="predicted"/>
<protein>
    <submittedName>
        <fullName evidence="2">GNAT family N-acetyltransferase</fullName>
        <ecNumber evidence="2">2.3.1.-</ecNumber>
    </submittedName>
</protein>
<gene>
    <name evidence="2" type="ORF">OHU17_09595</name>
</gene>
<dbReference type="EMBL" id="CP108057">
    <property type="protein sequence ID" value="WUO46075.1"/>
    <property type="molecule type" value="Genomic_DNA"/>
</dbReference>
<keyword evidence="2" id="KW-0808">Transferase</keyword>
<evidence type="ECO:0000313" key="3">
    <source>
        <dbReference type="Proteomes" id="UP001432075"/>
    </source>
</evidence>
<accession>A0ABZ1RH09</accession>
<dbReference type="Proteomes" id="UP001432075">
    <property type="component" value="Chromosome"/>
</dbReference>
<organism evidence="2 3">
    <name type="scientific">Streptomyces goshikiensis</name>
    <dbReference type="NCBI Taxonomy" id="1942"/>
    <lineage>
        <taxon>Bacteria</taxon>
        <taxon>Bacillati</taxon>
        <taxon>Actinomycetota</taxon>
        <taxon>Actinomycetes</taxon>
        <taxon>Kitasatosporales</taxon>
        <taxon>Streptomycetaceae</taxon>
        <taxon>Streptomyces</taxon>
    </lineage>
</organism>
<name>A0ABZ1RH09_9ACTN</name>
<dbReference type="GO" id="GO:0016746">
    <property type="term" value="F:acyltransferase activity"/>
    <property type="evidence" value="ECO:0007669"/>
    <property type="project" value="UniProtKB-KW"/>
</dbReference>
<dbReference type="SUPFAM" id="SSF55729">
    <property type="entry name" value="Acyl-CoA N-acyltransferases (Nat)"/>
    <property type="match status" value="1"/>
</dbReference>
<feature type="domain" description="N-acetyltransferase" evidence="1">
    <location>
        <begin position="145"/>
        <end position="281"/>
    </location>
</feature>
<dbReference type="Gene3D" id="3.40.630.30">
    <property type="match status" value="1"/>
</dbReference>